<dbReference type="Pfam" id="PF12679">
    <property type="entry name" value="ABC2_membrane_2"/>
    <property type="match status" value="1"/>
</dbReference>
<dbReference type="InterPro" id="IPR019196">
    <property type="entry name" value="ABC_transp_unknown"/>
</dbReference>
<evidence type="ECO:0000256" key="5">
    <source>
        <dbReference type="ARBA" id="ARBA00023136"/>
    </source>
</evidence>
<feature type="transmembrane region" description="Helical" evidence="6">
    <location>
        <begin position="78"/>
        <end position="95"/>
    </location>
</feature>
<evidence type="ECO:0000256" key="3">
    <source>
        <dbReference type="ARBA" id="ARBA00022692"/>
    </source>
</evidence>
<proteinExistence type="predicted"/>
<reference evidence="8 9" key="1">
    <citation type="submission" date="2019-02" db="EMBL/GenBank/DDBJ databases">
        <title>Genomic Encyclopedia of Type Strains, Phase IV (KMG-IV): sequencing the most valuable type-strain genomes for metagenomic binning, comparative biology and taxonomic classification.</title>
        <authorList>
            <person name="Goeker M."/>
        </authorList>
    </citation>
    <scope>NUCLEOTIDE SEQUENCE [LARGE SCALE GENOMIC DNA]</scope>
    <source>
        <strain evidence="8 9">DSM 18116</strain>
    </source>
</reference>
<comment type="subcellular location">
    <subcellularLocation>
        <location evidence="1">Cell membrane</location>
        <topology evidence="1">Multi-pass membrane protein</topology>
    </subcellularLocation>
</comment>
<feature type="transmembrane region" description="Helical" evidence="6">
    <location>
        <begin position="20"/>
        <end position="38"/>
    </location>
</feature>
<feature type="transmembrane region" description="Helical" evidence="6">
    <location>
        <begin position="178"/>
        <end position="197"/>
    </location>
</feature>
<dbReference type="Proteomes" id="UP000293874">
    <property type="component" value="Unassembled WGS sequence"/>
</dbReference>
<dbReference type="InterPro" id="IPR051449">
    <property type="entry name" value="ABC-2_transporter_component"/>
</dbReference>
<dbReference type="RefSeq" id="WP_158643839.1">
    <property type="nucleotide sequence ID" value="NZ_CP042431.1"/>
</dbReference>
<organism evidence="8 9">
    <name type="scientific">Pseudobacter ginsenosidimutans</name>
    <dbReference type="NCBI Taxonomy" id="661488"/>
    <lineage>
        <taxon>Bacteria</taxon>
        <taxon>Pseudomonadati</taxon>
        <taxon>Bacteroidota</taxon>
        <taxon>Chitinophagia</taxon>
        <taxon>Chitinophagales</taxon>
        <taxon>Chitinophagaceae</taxon>
        <taxon>Pseudobacter</taxon>
    </lineage>
</organism>
<dbReference type="GO" id="GO:0005886">
    <property type="term" value="C:plasma membrane"/>
    <property type="evidence" value="ECO:0007669"/>
    <property type="project" value="UniProtKB-SubCell"/>
</dbReference>
<keyword evidence="4 6" id="KW-1133">Transmembrane helix</keyword>
<evidence type="ECO:0000313" key="9">
    <source>
        <dbReference type="Proteomes" id="UP000293874"/>
    </source>
</evidence>
<evidence type="ECO:0000259" key="7">
    <source>
        <dbReference type="Pfam" id="PF09822"/>
    </source>
</evidence>
<evidence type="ECO:0000313" key="8">
    <source>
        <dbReference type="EMBL" id="RZS71056.1"/>
    </source>
</evidence>
<evidence type="ECO:0000256" key="2">
    <source>
        <dbReference type="ARBA" id="ARBA00022475"/>
    </source>
</evidence>
<dbReference type="PANTHER" id="PTHR30294:SF29">
    <property type="entry name" value="MULTIDRUG ABC TRANSPORTER PERMEASE YBHS-RELATED"/>
    <property type="match status" value="1"/>
</dbReference>
<feature type="transmembrane region" description="Helical" evidence="6">
    <location>
        <begin position="148"/>
        <end position="172"/>
    </location>
</feature>
<name>A0A4Q7MQP4_9BACT</name>
<feature type="transmembrane region" description="Helical" evidence="6">
    <location>
        <begin position="747"/>
        <end position="765"/>
    </location>
</feature>
<feature type="transmembrane region" description="Helical" evidence="6">
    <location>
        <begin position="209"/>
        <end position="227"/>
    </location>
</feature>
<keyword evidence="3 6" id="KW-0812">Transmembrane</keyword>
<comment type="caution">
    <text evidence="8">The sequence shown here is derived from an EMBL/GenBank/DDBJ whole genome shotgun (WGS) entry which is preliminary data.</text>
</comment>
<protein>
    <submittedName>
        <fullName evidence="8">ABC-2 type transport system permease protein</fullName>
    </submittedName>
</protein>
<dbReference type="OrthoDB" id="9794512at2"/>
<gene>
    <name evidence="8" type="ORF">EV199_2957</name>
</gene>
<dbReference type="PANTHER" id="PTHR30294">
    <property type="entry name" value="MEMBRANE COMPONENT OF ABC TRANSPORTER YHHJ-RELATED"/>
    <property type="match status" value="1"/>
</dbReference>
<dbReference type="Pfam" id="PF09822">
    <property type="entry name" value="ABC_transp_aux"/>
    <property type="match status" value="1"/>
</dbReference>
<evidence type="ECO:0000256" key="1">
    <source>
        <dbReference type="ARBA" id="ARBA00004651"/>
    </source>
</evidence>
<feature type="transmembrane region" description="Helical" evidence="6">
    <location>
        <begin position="115"/>
        <end position="141"/>
    </location>
</feature>
<feature type="transmembrane region" description="Helical" evidence="6">
    <location>
        <begin position="233"/>
        <end position="250"/>
    </location>
</feature>
<accession>A0A4Q7MQP4</accession>
<keyword evidence="9" id="KW-1185">Reference proteome</keyword>
<dbReference type="GO" id="GO:0140359">
    <property type="term" value="F:ABC-type transporter activity"/>
    <property type="evidence" value="ECO:0007669"/>
    <property type="project" value="InterPro"/>
</dbReference>
<evidence type="ECO:0000256" key="6">
    <source>
        <dbReference type="SAM" id="Phobius"/>
    </source>
</evidence>
<keyword evidence="2" id="KW-1003">Cell membrane</keyword>
<evidence type="ECO:0000256" key="4">
    <source>
        <dbReference type="ARBA" id="ARBA00022989"/>
    </source>
</evidence>
<feature type="domain" description="ABC-type uncharacterised transport system" evidence="7">
    <location>
        <begin position="459"/>
        <end position="701"/>
    </location>
</feature>
<feature type="transmembrane region" description="Helical" evidence="6">
    <location>
        <begin position="262"/>
        <end position="279"/>
    </location>
</feature>
<sequence length="770" mass="88528">MKIILKIARAELKYLFYSPIAWFVVFIFYLTSAAIYCIGTEQFSTVQEVFKELQPGWDGFEGVGKELSAYIMIRLKKYIYLFIPLLTMGIINREISNGTIKLLYSSPVTTREIVLGKYLGMVIFNFILLFIFAVMLASLVMTVENAEYIWFLSILLGMFFLINTYAAIGLFISCLTSYQIVAAIITFTVLFFLSVISSYGQQYDIIRDLTWFLSIAGKAELMIYGLITSRDVIYFILVIILFIGFALIRMKSTQESKKWTVPASKYLLLTVVVVILGYFSSRPHAVLYADITKDKLNTIHPNVQETLKKMDGSMLTVTLYTNLLDRNAINGLPIMRNDYVWNIWEKYRRFYPNLQMKYEYYYDVRDKDSAYFRMYPGKSLEEIAAIEAKINRTPLSLFKKPDEIRKEIDLQPEGKFLIMQLEYKGKKEFLRTYREQPIWPTQSHFAAVFKKLASNEDMKIGFVTGHYERSAFDYAPRHFGEFMAAKWSRQSMINFGAEIDSVQLNSGPVPEDINLLVVADPRSAYTDLEQERVIDYIRKGRNAIIYVEPDKQFILEPILRSIGVSADKGMIVRPDPHEMPHIFENHLTSAGNYLADEQYMYNFQKYRKNGGKVQNEGASSLNYQETEGFRIEPILTMPGSENTWVENGKLALDSAAPDFNASEGDLRKSEYVLALKLSRKIGQREQRIIVCGDADALSGRRKSLSTTGVSFYSWGLANEYPVYANYPRPSDRYVKLTSKQAKLLSTVYLYLASAALLLVAIVLLVRRKRK</sequence>
<keyword evidence="5 6" id="KW-0472">Membrane</keyword>
<dbReference type="AlphaFoldDB" id="A0A4Q7MQP4"/>
<dbReference type="EMBL" id="SGXA01000002">
    <property type="protein sequence ID" value="RZS71056.1"/>
    <property type="molecule type" value="Genomic_DNA"/>
</dbReference>